<dbReference type="EMBL" id="CP002919">
    <property type="protein sequence ID" value="AFS52866.1"/>
    <property type="molecule type" value="Genomic_DNA"/>
</dbReference>
<name>J9Z9P7_LEPFM</name>
<dbReference type="AlphaFoldDB" id="J9Z9P7"/>
<sequence>MIFSSPVQGSSHSHSGKGSSLLPGKATVSRCRIPKDPDCLVSTNPFWSSFPGIYFPECLSKL</sequence>
<reference evidence="2 3" key="1">
    <citation type="journal article" date="2011" name="J. Microbiol.">
        <title>Complete genome of Leptospirillum ferriphilum ML-04 provides insight into its physiology and environmental adaptation.</title>
        <authorList>
            <person name="Mi S."/>
            <person name="Song J."/>
            <person name="Lin J."/>
            <person name="Che Y."/>
            <person name="Zheng H."/>
            <person name="Lin J."/>
        </authorList>
    </citation>
    <scope>NUCLEOTIDE SEQUENCE [LARGE SCALE GENOMIC DNA]</scope>
    <source>
        <strain evidence="2 3">ML-04</strain>
    </source>
</reference>
<evidence type="ECO:0000313" key="3">
    <source>
        <dbReference type="Proteomes" id="UP000006177"/>
    </source>
</evidence>
<dbReference type="Proteomes" id="UP000006177">
    <property type="component" value="Chromosome"/>
</dbReference>
<proteinExistence type="predicted"/>
<dbReference type="PATRIC" id="fig|1048260.3.peg.678"/>
<protein>
    <submittedName>
        <fullName evidence="2">Uncharacterized protein</fullName>
    </submittedName>
</protein>
<accession>J9Z9P7</accession>
<dbReference type="KEGG" id="lfi:LFML04_0631"/>
<evidence type="ECO:0000256" key="1">
    <source>
        <dbReference type="SAM" id="MobiDB-lite"/>
    </source>
</evidence>
<gene>
    <name evidence="2" type="ordered locus">LFML04_0631</name>
</gene>
<dbReference type="HOGENOM" id="CLU_2898752_0_0_0"/>
<feature type="region of interest" description="Disordered" evidence="1">
    <location>
        <begin position="1"/>
        <end position="24"/>
    </location>
</feature>
<evidence type="ECO:0000313" key="2">
    <source>
        <dbReference type="EMBL" id="AFS52866.1"/>
    </source>
</evidence>
<feature type="compositionally biased region" description="Low complexity" evidence="1">
    <location>
        <begin position="9"/>
        <end position="24"/>
    </location>
</feature>
<organism evidence="2 3">
    <name type="scientific">Leptospirillum ferriphilum (strain ML-04)</name>
    <dbReference type="NCBI Taxonomy" id="1048260"/>
    <lineage>
        <taxon>Bacteria</taxon>
        <taxon>Pseudomonadati</taxon>
        <taxon>Nitrospirota</taxon>
        <taxon>Nitrospiria</taxon>
        <taxon>Nitrospirales</taxon>
        <taxon>Nitrospiraceae</taxon>
        <taxon>Leptospirillum</taxon>
    </lineage>
</organism>